<reference evidence="8 9" key="1">
    <citation type="submission" date="2020-08" db="EMBL/GenBank/DDBJ databases">
        <title>Genomic Encyclopedia of Type Strains, Phase IV (KMG-IV): sequencing the most valuable type-strain genomes for metagenomic binning, comparative biology and taxonomic classification.</title>
        <authorList>
            <person name="Goeker M."/>
        </authorList>
    </citation>
    <scope>NUCLEOTIDE SEQUENCE [LARGE SCALE GENOMIC DNA]</scope>
    <source>
        <strain evidence="8 9">DSM 11805</strain>
    </source>
</reference>
<keyword evidence="3 6" id="KW-0378">Hydrolase</keyword>
<protein>
    <recommendedName>
        <fullName evidence="6">5'-methylthioadenosine/S-adenosylhomocysteine nucleosidase</fullName>
        <shortName evidence="6">MTA/SAH nucleosidase</shortName>
        <shortName evidence="6">MTAN</shortName>
        <ecNumber evidence="6">3.2.2.9</ecNumber>
    </recommendedName>
    <alternativeName>
        <fullName evidence="6">5'-deoxyadenosine nucleosidase</fullName>
        <shortName evidence="6">DOA nucleosidase</shortName>
        <shortName evidence="6">dAdo nucleosidase</shortName>
    </alternativeName>
    <alternativeName>
        <fullName evidence="6">5'-methylthioadenosine nucleosidase</fullName>
        <shortName evidence="6">MTA nucleosidase</shortName>
    </alternativeName>
    <alternativeName>
        <fullName evidence="6">S-adenosylhomocysteine nucleosidase</fullName>
        <shortName evidence="6">AdoHcy nucleosidase</shortName>
        <shortName evidence="6">SAH nucleosidase</shortName>
        <shortName evidence="6">SRH nucleosidase</shortName>
    </alternativeName>
</protein>
<comment type="pathway">
    <text evidence="1 6">Amino-acid biosynthesis; L-methionine biosynthesis via salvage pathway; S-methyl-5-thio-alpha-D-ribose 1-phosphate from S-methyl-5'-thioadenosine (hydrolase route): step 1/2.</text>
</comment>
<keyword evidence="4 6" id="KW-0486">Methionine biosynthesis</keyword>
<sequence length="229" mass="25141">MIAIIGAMDEEVELLKSKMTISKEEKVANSNFYVGTLEGKEVVLLQSGIGKVNAAMSTTIMFEKYQPDYVINTGSSGGYHSDLEVGDIVISDYVVHHDVDVTAFKYEYGQVPGMPPKFEADELLITRTMEAAAKVEGIQVMKGLISTGDTFMEDPERVQFVRETFPDVIAAEMEAAAIAQVCYQYNKPFVVIRALSDIAGKKSSVSFDAFLKKAAENASILIMDVIKKL</sequence>
<dbReference type="InterPro" id="IPR035994">
    <property type="entry name" value="Nucleoside_phosphorylase_sf"/>
</dbReference>
<dbReference type="GO" id="GO:0008930">
    <property type="term" value="F:methylthioadenosine nucleosidase activity"/>
    <property type="evidence" value="ECO:0007669"/>
    <property type="project" value="UniProtKB-UniRule"/>
</dbReference>
<dbReference type="Proteomes" id="UP000572212">
    <property type="component" value="Unassembled WGS sequence"/>
</dbReference>
<comment type="catalytic activity">
    <reaction evidence="6">
        <text>S-methyl-5'-thioadenosine + H2O = 5-(methylsulfanyl)-D-ribose + adenine</text>
        <dbReference type="Rhea" id="RHEA:13617"/>
        <dbReference type="ChEBI" id="CHEBI:15377"/>
        <dbReference type="ChEBI" id="CHEBI:16708"/>
        <dbReference type="ChEBI" id="CHEBI:17509"/>
        <dbReference type="ChEBI" id="CHEBI:78440"/>
        <dbReference type="EC" id="3.2.2.9"/>
    </reaction>
</comment>
<dbReference type="NCBIfam" id="TIGR01704">
    <property type="entry name" value="MTA_SAH-Nsdase"/>
    <property type="match status" value="1"/>
</dbReference>
<feature type="active site" description="Proton acceptor" evidence="6">
    <location>
        <position position="11"/>
    </location>
</feature>
<organism evidence="8 9">
    <name type="scientific">Gracilibacillus halotolerans</name>
    <dbReference type="NCBI Taxonomy" id="74386"/>
    <lineage>
        <taxon>Bacteria</taxon>
        <taxon>Bacillati</taxon>
        <taxon>Bacillota</taxon>
        <taxon>Bacilli</taxon>
        <taxon>Bacillales</taxon>
        <taxon>Bacillaceae</taxon>
        <taxon>Gracilibacillus</taxon>
    </lineage>
</organism>
<comment type="function">
    <text evidence="6">Catalyzes the irreversible cleavage of the glycosidic bond in both 5'-methylthioadenosine (MTA) and S-adenosylhomocysteine (SAH/AdoHcy) to adenine and the corresponding thioribose, 5'-methylthioribose and S-ribosylhomocysteine, respectively. Also cleaves 5'-deoxyadenosine, a toxic by-product of radical S-adenosylmethionine (SAM) enzymes, into 5-deoxyribose and adenine.</text>
</comment>
<dbReference type="EC" id="3.2.2.9" evidence="6"/>
<dbReference type="InterPro" id="IPR000845">
    <property type="entry name" value="Nucleoside_phosphorylase_d"/>
</dbReference>
<feature type="binding site" evidence="6">
    <location>
        <begin position="173"/>
        <end position="174"/>
    </location>
    <ligand>
        <name>substrate</name>
    </ligand>
</feature>
<dbReference type="GO" id="GO:0005829">
    <property type="term" value="C:cytosol"/>
    <property type="evidence" value="ECO:0007669"/>
    <property type="project" value="TreeGrafter"/>
</dbReference>
<dbReference type="Pfam" id="PF01048">
    <property type="entry name" value="PNP_UDP_1"/>
    <property type="match status" value="1"/>
</dbReference>
<evidence type="ECO:0000313" key="9">
    <source>
        <dbReference type="Proteomes" id="UP000572212"/>
    </source>
</evidence>
<keyword evidence="8" id="KW-0326">Glycosidase</keyword>
<dbReference type="InterPro" id="IPR010049">
    <property type="entry name" value="MTA_SAH_Nsdase"/>
</dbReference>
<dbReference type="CDD" id="cd09008">
    <property type="entry name" value="MTAN"/>
    <property type="match status" value="1"/>
</dbReference>
<comment type="similarity">
    <text evidence="6">Belongs to the PNP/UDP phosphorylase family. MtnN subfamily.</text>
</comment>
<feature type="active site" description="Proton donor" evidence="6">
    <location>
        <position position="197"/>
    </location>
</feature>
<evidence type="ECO:0000256" key="4">
    <source>
        <dbReference type="ARBA" id="ARBA00023167"/>
    </source>
</evidence>
<dbReference type="UniPathway" id="UPA00904">
    <property type="reaction ID" value="UER00871"/>
</dbReference>
<feature type="domain" description="Nucleoside phosphorylase" evidence="7">
    <location>
        <begin position="2"/>
        <end position="226"/>
    </location>
</feature>
<comment type="caution">
    <text evidence="8">The sequence shown here is derived from an EMBL/GenBank/DDBJ whole genome shotgun (WGS) entry which is preliminary data.</text>
</comment>
<accession>A0A841RK71</accession>
<evidence type="ECO:0000256" key="5">
    <source>
        <dbReference type="ARBA" id="ARBA00050313"/>
    </source>
</evidence>
<dbReference type="EMBL" id="JACHON010000001">
    <property type="protein sequence ID" value="MBB6511886.1"/>
    <property type="molecule type" value="Genomic_DNA"/>
</dbReference>
<evidence type="ECO:0000256" key="6">
    <source>
        <dbReference type="HAMAP-Rule" id="MF_01684"/>
    </source>
</evidence>
<name>A0A841RK71_9BACI</name>
<dbReference type="AlphaFoldDB" id="A0A841RK71"/>
<evidence type="ECO:0000256" key="3">
    <source>
        <dbReference type="ARBA" id="ARBA00022801"/>
    </source>
</evidence>
<evidence type="ECO:0000259" key="7">
    <source>
        <dbReference type="Pfam" id="PF01048"/>
    </source>
</evidence>
<dbReference type="NCBIfam" id="NF004079">
    <property type="entry name" value="PRK05584.1"/>
    <property type="match status" value="1"/>
</dbReference>
<dbReference type="GO" id="GO:0008782">
    <property type="term" value="F:adenosylhomocysteine nucleosidase activity"/>
    <property type="evidence" value="ECO:0007669"/>
    <property type="project" value="UniProtKB-UniRule"/>
</dbReference>
<feature type="binding site" evidence="6">
    <location>
        <position position="152"/>
    </location>
    <ligand>
        <name>substrate</name>
    </ligand>
</feature>
<evidence type="ECO:0000256" key="2">
    <source>
        <dbReference type="ARBA" id="ARBA00022605"/>
    </source>
</evidence>
<keyword evidence="2 6" id="KW-0028">Amino-acid biosynthesis</keyword>
<comment type="catalytic activity">
    <reaction evidence="5">
        <text>5'-deoxyadenosine + H2O = 5-deoxy-D-ribose + adenine</text>
        <dbReference type="Rhea" id="RHEA:29859"/>
        <dbReference type="ChEBI" id="CHEBI:15377"/>
        <dbReference type="ChEBI" id="CHEBI:16708"/>
        <dbReference type="ChEBI" id="CHEBI:17319"/>
        <dbReference type="ChEBI" id="CHEBI:149540"/>
        <dbReference type="EC" id="3.2.2.9"/>
    </reaction>
    <physiologicalReaction direction="left-to-right" evidence="5">
        <dbReference type="Rhea" id="RHEA:29860"/>
    </physiologicalReaction>
</comment>
<gene>
    <name evidence="6" type="primary">mtnN</name>
    <name evidence="8" type="ORF">GGQ92_000653</name>
</gene>
<dbReference type="SUPFAM" id="SSF53167">
    <property type="entry name" value="Purine and uridine phosphorylases"/>
    <property type="match status" value="1"/>
</dbReference>
<keyword evidence="9" id="KW-1185">Reference proteome</keyword>
<dbReference type="PANTHER" id="PTHR46832:SF1">
    <property type="entry name" value="5'-METHYLTHIOADENOSINE_S-ADENOSYLHOMOCYSTEINE NUCLEOSIDASE"/>
    <property type="match status" value="1"/>
</dbReference>
<dbReference type="HAMAP" id="MF_01684">
    <property type="entry name" value="Salvage_MtnN"/>
    <property type="match status" value="1"/>
</dbReference>
<comment type="catalytic activity">
    <reaction evidence="6">
        <text>S-adenosyl-L-homocysteine + H2O = S-(5-deoxy-D-ribos-5-yl)-L-homocysteine + adenine</text>
        <dbReference type="Rhea" id="RHEA:17805"/>
        <dbReference type="ChEBI" id="CHEBI:15377"/>
        <dbReference type="ChEBI" id="CHEBI:16708"/>
        <dbReference type="ChEBI" id="CHEBI:57856"/>
        <dbReference type="ChEBI" id="CHEBI:58195"/>
        <dbReference type="EC" id="3.2.2.9"/>
    </reaction>
</comment>
<evidence type="ECO:0000256" key="1">
    <source>
        <dbReference type="ARBA" id="ARBA00004945"/>
    </source>
</evidence>
<evidence type="ECO:0000313" key="8">
    <source>
        <dbReference type="EMBL" id="MBB6511886.1"/>
    </source>
</evidence>
<dbReference type="FunFam" id="3.40.50.1580:FF:000001">
    <property type="entry name" value="MTA/SAH nucleosidase family protein"/>
    <property type="match status" value="1"/>
</dbReference>
<dbReference type="GO" id="GO:0019509">
    <property type="term" value="P:L-methionine salvage from methylthioadenosine"/>
    <property type="evidence" value="ECO:0007669"/>
    <property type="project" value="UniProtKB-UniRule"/>
</dbReference>
<dbReference type="GO" id="GO:0009164">
    <property type="term" value="P:nucleoside catabolic process"/>
    <property type="evidence" value="ECO:0007669"/>
    <property type="project" value="InterPro"/>
</dbReference>
<dbReference type="Gene3D" id="3.40.50.1580">
    <property type="entry name" value="Nucleoside phosphorylase domain"/>
    <property type="match status" value="1"/>
</dbReference>
<feature type="binding site" evidence="6">
    <location>
        <position position="77"/>
    </location>
    <ligand>
        <name>substrate</name>
    </ligand>
</feature>
<dbReference type="PANTHER" id="PTHR46832">
    <property type="entry name" value="5'-METHYLTHIOADENOSINE/S-ADENOSYLHOMOCYSTEINE NUCLEOSIDASE"/>
    <property type="match status" value="1"/>
</dbReference>
<proteinExistence type="inferred from homology"/>
<dbReference type="GO" id="GO:0019284">
    <property type="term" value="P:L-methionine salvage from S-adenosylmethionine"/>
    <property type="evidence" value="ECO:0007669"/>
    <property type="project" value="TreeGrafter"/>
</dbReference>